<dbReference type="EMBL" id="CM016559">
    <property type="protein sequence ID" value="TKW01754.1"/>
    <property type="molecule type" value="Genomic_DNA"/>
</dbReference>
<feature type="transmembrane region" description="Helical" evidence="1">
    <location>
        <begin position="6"/>
        <end position="27"/>
    </location>
</feature>
<accession>A0A4U6TKL9</accession>
<keyword evidence="1" id="KW-0472">Membrane</keyword>
<dbReference type="Gramene" id="TKW01754">
    <property type="protein sequence ID" value="TKW01754"/>
    <property type="gene ID" value="SEVIR_8G199533v2"/>
</dbReference>
<reference evidence="2" key="1">
    <citation type="submission" date="2019-03" db="EMBL/GenBank/DDBJ databases">
        <title>WGS assembly of Setaria viridis.</title>
        <authorList>
            <person name="Huang P."/>
            <person name="Jenkins J."/>
            <person name="Grimwood J."/>
            <person name="Barry K."/>
            <person name="Healey A."/>
            <person name="Mamidi S."/>
            <person name="Sreedasyam A."/>
            <person name="Shu S."/>
            <person name="Feldman M."/>
            <person name="Wu J."/>
            <person name="Yu Y."/>
            <person name="Chen C."/>
            <person name="Johnson J."/>
            <person name="Rokhsar D."/>
            <person name="Baxter I."/>
            <person name="Schmutz J."/>
            <person name="Brutnell T."/>
            <person name="Kellogg E."/>
        </authorList>
    </citation>
    <scope>NUCLEOTIDE SEQUENCE [LARGE SCALE GENOMIC DNA]</scope>
</reference>
<evidence type="ECO:0000313" key="3">
    <source>
        <dbReference type="Proteomes" id="UP000298652"/>
    </source>
</evidence>
<name>A0A4U6TKL9_SETVI</name>
<gene>
    <name evidence="2" type="ORF">SEVIR_8G199533v2</name>
</gene>
<keyword evidence="1" id="KW-1133">Transmembrane helix</keyword>
<evidence type="ECO:0000256" key="1">
    <source>
        <dbReference type="SAM" id="Phobius"/>
    </source>
</evidence>
<keyword evidence="1" id="KW-0812">Transmembrane</keyword>
<keyword evidence="3" id="KW-1185">Reference proteome</keyword>
<dbReference type="Proteomes" id="UP000298652">
    <property type="component" value="Chromosome 8"/>
</dbReference>
<protein>
    <submittedName>
        <fullName evidence="2">Uncharacterized protein</fullName>
    </submittedName>
</protein>
<dbReference type="AlphaFoldDB" id="A0A4U6TKL9"/>
<sequence length="29" mass="3378">MWHNRSSNLVVGYVMCDQIVVIHLIIISH</sequence>
<organism evidence="2 3">
    <name type="scientific">Setaria viridis</name>
    <name type="common">Green bristlegrass</name>
    <name type="synonym">Setaria italica subsp. viridis</name>
    <dbReference type="NCBI Taxonomy" id="4556"/>
    <lineage>
        <taxon>Eukaryota</taxon>
        <taxon>Viridiplantae</taxon>
        <taxon>Streptophyta</taxon>
        <taxon>Embryophyta</taxon>
        <taxon>Tracheophyta</taxon>
        <taxon>Spermatophyta</taxon>
        <taxon>Magnoliopsida</taxon>
        <taxon>Liliopsida</taxon>
        <taxon>Poales</taxon>
        <taxon>Poaceae</taxon>
        <taxon>PACMAD clade</taxon>
        <taxon>Panicoideae</taxon>
        <taxon>Panicodae</taxon>
        <taxon>Paniceae</taxon>
        <taxon>Cenchrinae</taxon>
        <taxon>Setaria</taxon>
    </lineage>
</organism>
<proteinExistence type="predicted"/>
<evidence type="ECO:0000313" key="2">
    <source>
        <dbReference type="EMBL" id="TKW01754.1"/>
    </source>
</evidence>